<reference evidence="10 11" key="1">
    <citation type="journal article" date="2006" name="Science">
        <title>The genome of black cottonwood, Populus trichocarpa (Torr. &amp; Gray).</title>
        <authorList>
            <person name="Tuskan G.A."/>
            <person name="Difazio S."/>
            <person name="Jansson S."/>
            <person name="Bohlmann J."/>
            <person name="Grigoriev I."/>
            <person name="Hellsten U."/>
            <person name="Putnam N."/>
            <person name="Ralph S."/>
            <person name="Rombauts S."/>
            <person name="Salamov A."/>
            <person name="Schein J."/>
            <person name="Sterck L."/>
            <person name="Aerts A."/>
            <person name="Bhalerao R.R."/>
            <person name="Bhalerao R.P."/>
            <person name="Blaudez D."/>
            <person name="Boerjan W."/>
            <person name="Brun A."/>
            <person name="Brunner A."/>
            <person name="Busov V."/>
            <person name="Campbell M."/>
            <person name="Carlson J."/>
            <person name="Chalot M."/>
            <person name="Chapman J."/>
            <person name="Chen G.L."/>
            <person name="Cooper D."/>
            <person name="Coutinho P.M."/>
            <person name="Couturier J."/>
            <person name="Covert S."/>
            <person name="Cronk Q."/>
            <person name="Cunningham R."/>
            <person name="Davis J."/>
            <person name="Degroeve S."/>
            <person name="Dejardin A."/>
            <person name="Depamphilis C."/>
            <person name="Detter J."/>
            <person name="Dirks B."/>
            <person name="Dubchak I."/>
            <person name="Duplessis S."/>
            <person name="Ehlting J."/>
            <person name="Ellis B."/>
            <person name="Gendler K."/>
            <person name="Goodstein D."/>
            <person name="Gribskov M."/>
            <person name="Grimwood J."/>
            <person name="Groover A."/>
            <person name="Gunter L."/>
            <person name="Hamberger B."/>
            <person name="Heinze B."/>
            <person name="Helariutta Y."/>
            <person name="Henrissat B."/>
            <person name="Holligan D."/>
            <person name="Holt R."/>
            <person name="Huang W."/>
            <person name="Islam-Faridi N."/>
            <person name="Jones S."/>
            <person name="Jones-Rhoades M."/>
            <person name="Jorgensen R."/>
            <person name="Joshi C."/>
            <person name="Kangasjarvi J."/>
            <person name="Karlsson J."/>
            <person name="Kelleher C."/>
            <person name="Kirkpatrick R."/>
            <person name="Kirst M."/>
            <person name="Kohler A."/>
            <person name="Kalluri U."/>
            <person name="Larimer F."/>
            <person name="Leebens-Mack J."/>
            <person name="Leple J.C."/>
            <person name="Locascio P."/>
            <person name="Lou Y."/>
            <person name="Lucas S."/>
            <person name="Martin F."/>
            <person name="Montanini B."/>
            <person name="Napoli C."/>
            <person name="Nelson D.R."/>
            <person name="Nelson C."/>
            <person name="Nieminen K."/>
            <person name="Nilsson O."/>
            <person name="Pereda V."/>
            <person name="Peter G."/>
            <person name="Philippe R."/>
            <person name="Pilate G."/>
            <person name="Poliakov A."/>
            <person name="Razumovskaya J."/>
            <person name="Richardson P."/>
            <person name="Rinaldi C."/>
            <person name="Ritland K."/>
            <person name="Rouze P."/>
            <person name="Ryaboy D."/>
            <person name="Schmutz J."/>
            <person name="Schrader J."/>
            <person name="Segerman B."/>
            <person name="Shin H."/>
            <person name="Siddiqui A."/>
            <person name="Sterky F."/>
            <person name="Terry A."/>
            <person name="Tsai C.J."/>
            <person name="Uberbacher E."/>
            <person name="Unneberg P."/>
            <person name="Vahala J."/>
            <person name="Wall K."/>
            <person name="Wessler S."/>
            <person name="Yang G."/>
            <person name="Yin T."/>
            <person name="Douglas C."/>
            <person name="Marra M."/>
            <person name="Sandberg G."/>
            <person name="Van de Peer Y."/>
            <person name="Rokhsar D."/>
        </authorList>
    </citation>
    <scope>NUCLEOTIDE SEQUENCE [LARGE SCALE GENOMIC DNA]</scope>
    <source>
        <strain evidence="11">cv. Nisqually</strain>
    </source>
</reference>
<dbReference type="FunFam" id="1.10.472.10:FF:000060">
    <property type="entry name" value="D6-type cyclin"/>
    <property type="match status" value="1"/>
</dbReference>
<evidence type="ECO:0000256" key="3">
    <source>
        <dbReference type="ARBA" id="ARBA00022618"/>
    </source>
</evidence>
<evidence type="ECO:0000256" key="6">
    <source>
        <dbReference type="ARBA" id="ARBA00032263"/>
    </source>
</evidence>
<evidence type="ECO:0000313" key="11">
    <source>
        <dbReference type="Proteomes" id="UP000006729"/>
    </source>
</evidence>
<dbReference type="InterPro" id="IPR036915">
    <property type="entry name" value="Cyclin-like_sf"/>
</dbReference>
<keyword evidence="5" id="KW-0131">Cell cycle</keyword>
<keyword evidence="3" id="KW-0132">Cell division</keyword>
<dbReference type="Gene3D" id="1.10.472.10">
    <property type="entry name" value="Cyclin-like"/>
    <property type="match status" value="1"/>
</dbReference>
<name>A0A3N7F1Z2_POPTR</name>
<evidence type="ECO:0000256" key="2">
    <source>
        <dbReference type="ARBA" id="ARBA00011177"/>
    </source>
</evidence>
<keyword evidence="11" id="KW-1185">Reference proteome</keyword>
<dbReference type="SMART" id="SM00385">
    <property type="entry name" value="CYCLIN"/>
    <property type="match status" value="1"/>
</dbReference>
<evidence type="ECO:0000256" key="5">
    <source>
        <dbReference type="ARBA" id="ARBA00023306"/>
    </source>
</evidence>
<dbReference type="GO" id="GO:0051301">
    <property type="term" value="P:cell division"/>
    <property type="evidence" value="ECO:0007669"/>
    <property type="project" value="UniProtKB-KW"/>
</dbReference>
<dbReference type="EMBL" id="CM009295">
    <property type="protein sequence ID" value="RQO91476.1"/>
    <property type="molecule type" value="Genomic_DNA"/>
</dbReference>
<comment type="subunit">
    <text evidence="2">Interacts with the CDC2 protein kinase to form a serine/threonine kinase holoenzyme complex also known as maturation promoting factor (MPF). The cyclin subunit imparts substrate specificity to the complex.</text>
</comment>
<dbReference type="InterPro" id="IPR039361">
    <property type="entry name" value="Cyclin"/>
</dbReference>
<proteinExistence type="inferred from homology"/>
<keyword evidence="4 7" id="KW-0195">Cyclin</keyword>
<gene>
    <name evidence="10" type="ORF">POPTR_006G088300</name>
</gene>
<feature type="region of interest" description="Disordered" evidence="8">
    <location>
        <begin position="237"/>
        <end position="265"/>
    </location>
</feature>
<dbReference type="InterPro" id="IPR013763">
    <property type="entry name" value="Cyclin-like_dom"/>
</dbReference>
<organism evidence="10 11">
    <name type="scientific">Populus trichocarpa</name>
    <name type="common">Western balsam poplar</name>
    <name type="synonym">Populus balsamifera subsp. trichocarpa</name>
    <dbReference type="NCBI Taxonomy" id="3694"/>
    <lineage>
        <taxon>Eukaryota</taxon>
        <taxon>Viridiplantae</taxon>
        <taxon>Streptophyta</taxon>
        <taxon>Embryophyta</taxon>
        <taxon>Tracheophyta</taxon>
        <taxon>Spermatophyta</taxon>
        <taxon>Magnoliopsida</taxon>
        <taxon>eudicotyledons</taxon>
        <taxon>Gunneridae</taxon>
        <taxon>Pentapetalae</taxon>
        <taxon>rosids</taxon>
        <taxon>fabids</taxon>
        <taxon>Malpighiales</taxon>
        <taxon>Salicaceae</taxon>
        <taxon>Saliceae</taxon>
        <taxon>Populus</taxon>
    </lineage>
</organism>
<evidence type="ECO:0000259" key="9">
    <source>
        <dbReference type="SMART" id="SM00385"/>
    </source>
</evidence>
<dbReference type="Pfam" id="PF00134">
    <property type="entry name" value="Cyclin_N"/>
    <property type="match status" value="1"/>
</dbReference>
<feature type="domain" description="Cyclin-like" evidence="9">
    <location>
        <begin position="24"/>
        <end position="112"/>
    </location>
</feature>
<dbReference type="PANTHER" id="PTHR10177">
    <property type="entry name" value="CYCLINS"/>
    <property type="match status" value="1"/>
</dbReference>
<dbReference type="InterPro" id="IPR006671">
    <property type="entry name" value="Cyclin_N"/>
</dbReference>
<dbReference type="SUPFAM" id="SSF47954">
    <property type="entry name" value="Cyclin-like"/>
    <property type="match status" value="1"/>
</dbReference>
<feature type="compositionally biased region" description="Basic and acidic residues" evidence="8">
    <location>
        <begin position="252"/>
        <end position="265"/>
    </location>
</feature>
<accession>A0A3N7F1Z2</accession>
<protein>
    <recommendedName>
        <fullName evidence="6">B-like cyclin</fullName>
    </recommendedName>
</protein>
<evidence type="ECO:0000313" key="10">
    <source>
        <dbReference type="EMBL" id="RQO91476.1"/>
    </source>
</evidence>
<dbReference type="AlphaFoldDB" id="A0A3N7F1Z2"/>
<dbReference type="Proteomes" id="UP000006729">
    <property type="component" value="Chromosome 6"/>
</dbReference>
<comment type="similarity">
    <text evidence="1">Belongs to the cyclin family. Cyclin D subfamily.</text>
</comment>
<evidence type="ECO:0000256" key="7">
    <source>
        <dbReference type="RuleBase" id="RU000383"/>
    </source>
</evidence>
<evidence type="ECO:0000256" key="1">
    <source>
        <dbReference type="ARBA" id="ARBA00009065"/>
    </source>
</evidence>
<sequence>MPEPGYVEHLRTKNLLFARLRAIQWLIKSRERLSLSFETVFNAANYLDRFMSMNQCHGWKCWMVELLCVACLSVASKFTETRTPCLHDIQMEDLDHSFQPITIQRMELVLLRALVACRITELLLGAMQDCSMVGFRPSITAISALWCSLEEFVPSKSDAHLAHIKGLLNALDHKDDVVIKCHGIMEAQLINPVYNLLACGKKHSYCCPSSPVTVLPTERIGIYDCDVDLSFFNDSGSNNKQETSKKKRKWHEKSIKDDGFQKRIK</sequence>
<evidence type="ECO:0000256" key="8">
    <source>
        <dbReference type="SAM" id="MobiDB-lite"/>
    </source>
</evidence>
<evidence type="ECO:0000256" key="4">
    <source>
        <dbReference type="ARBA" id="ARBA00023127"/>
    </source>
</evidence>